<accession>A0ABU5UKP6</accession>
<dbReference type="SUPFAM" id="SSF53807">
    <property type="entry name" value="Helical backbone' metal receptor"/>
    <property type="match status" value="1"/>
</dbReference>
<feature type="domain" description="Fe/B12 periplasmic-binding" evidence="5">
    <location>
        <begin position="37"/>
        <end position="300"/>
    </location>
</feature>
<dbReference type="InterPro" id="IPR051313">
    <property type="entry name" value="Bact_iron-sidero_bind"/>
</dbReference>
<dbReference type="InterPro" id="IPR006311">
    <property type="entry name" value="TAT_signal"/>
</dbReference>
<evidence type="ECO:0000256" key="4">
    <source>
        <dbReference type="ARBA" id="ARBA00022729"/>
    </source>
</evidence>
<dbReference type="PROSITE" id="PS51257">
    <property type="entry name" value="PROKAR_LIPOPROTEIN"/>
    <property type="match status" value="1"/>
</dbReference>
<gene>
    <name evidence="6" type="ORF">VB620_20190</name>
</gene>
<dbReference type="PROSITE" id="PS51318">
    <property type="entry name" value="TAT"/>
    <property type="match status" value="1"/>
</dbReference>
<dbReference type="CDD" id="cd01146">
    <property type="entry name" value="FhuD"/>
    <property type="match status" value="1"/>
</dbReference>
<evidence type="ECO:0000256" key="1">
    <source>
        <dbReference type="ARBA" id="ARBA00004196"/>
    </source>
</evidence>
<keyword evidence="7" id="KW-1185">Reference proteome</keyword>
<evidence type="ECO:0000256" key="2">
    <source>
        <dbReference type="ARBA" id="ARBA00008814"/>
    </source>
</evidence>
<comment type="caution">
    <text evidence="6">The sequence shown here is derived from an EMBL/GenBank/DDBJ whole genome shotgun (WGS) entry which is preliminary data.</text>
</comment>
<dbReference type="Pfam" id="PF01497">
    <property type="entry name" value="Peripla_BP_2"/>
    <property type="match status" value="1"/>
</dbReference>
<name>A0ABU5UKP6_9CYAN</name>
<dbReference type="EMBL" id="JAYGHG010000051">
    <property type="protein sequence ID" value="MEA5583650.1"/>
    <property type="molecule type" value="Genomic_DNA"/>
</dbReference>
<organism evidence="6 7">
    <name type="scientific">Nodularia harveyana UHCC-0300</name>
    <dbReference type="NCBI Taxonomy" id="2974287"/>
    <lineage>
        <taxon>Bacteria</taxon>
        <taxon>Bacillati</taxon>
        <taxon>Cyanobacteriota</taxon>
        <taxon>Cyanophyceae</taxon>
        <taxon>Nostocales</taxon>
        <taxon>Nodulariaceae</taxon>
        <taxon>Nodularia</taxon>
    </lineage>
</organism>
<dbReference type="InterPro" id="IPR002491">
    <property type="entry name" value="ABC_transptr_periplasmic_BD"/>
</dbReference>
<keyword evidence="3" id="KW-0813">Transport</keyword>
<protein>
    <submittedName>
        <fullName evidence="6">Iron-siderophore ABC transporter substrate-binding protein</fullName>
    </submittedName>
</protein>
<comment type="subcellular location">
    <subcellularLocation>
        <location evidence="1">Cell envelope</location>
    </subcellularLocation>
</comment>
<reference evidence="6 7" key="1">
    <citation type="submission" date="2023-12" db="EMBL/GenBank/DDBJ databases">
        <title>Baltic Sea Cyanobacteria.</title>
        <authorList>
            <person name="Delbaje E."/>
            <person name="Fewer D.P."/>
            <person name="Shishido T.K."/>
        </authorList>
    </citation>
    <scope>NUCLEOTIDE SEQUENCE [LARGE SCALE GENOMIC DNA]</scope>
    <source>
        <strain evidence="6 7">UHCC-0300</strain>
    </source>
</reference>
<evidence type="ECO:0000259" key="5">
    <source>
        <dbReference type="PROSITE" id="PS50983"/>
    </source>
</evidence>
<sequence length="300" mass="33789">MSKFTRREFLTAATVSALTVACGRSPRPQNFSKIATRVVALEWVYAENLLALGIQPVGVADIRGYQKYVNVEPSLADSVVDVGTRQEPSLEAIAQLKPDLILGVELRHQTIYDTLSAIAPTLLFNPYPSGELSQLDEMQQTFRQIADRVNRQDVAETVIQQTQTTIQKAATLIKNSQKLDFVLAQFSETTPQMRLFRDNSMAVQILTAIGLNNTWKGEFDRFGFNTVWIEALPKIEKANFIYIPAPNNIYQQQLQNNPVWKGLEFVQQKRLYAIASDTWLFGGHLSAQILIEKVIKSLTK</sequence>
<comment type="similarity">
    <text evidence="2">Belongs to the bacterial solute-binding protein 8 family.</text>
</comment>
<dbReference type="Proteomes" id="UP001302120">
    <property type="component" value="Unassembled WGS sequence"/>
</dbReference>
<dbReference type="PANTHER" id="PTHR30532:SF29">
    <property type="entry name" value="FE(3+) DICITRATE-BINDING PERIPLASMIC PROTEIN"/>
    <property type="match status" value="1"/>
</dbReference>
<dbReference type="PANTHER" id="PTHR30532">
    <property type="entry name" value="IRON III DICITRATE-BINDING PERIPLASMIC PROTEIN"/>
    <property type="match status" value="1"/>
</dbReference>
<evidence type="ECO:0000256" key="3">
    <source>
        <dbReference type="ARBA" id="ARBA00022448"/>
    </source>
</evidence>
<dbReference type="RefSeq" id="WP_323197947.1">
    <property type="nucleotide sequence ID" value="NZ_JAYGHG010000051.1"/>
</dbReference>
<dbReference type="PRINTS" id="PR01715">
    <property type="entry name" value="FERRIBNDNGPP"/>
</dbReference>
<evidence type="ECO:0000313" key="6">
    <source>
        <dbReference type="EMBL" id="MEA5583650.1"/>
    </source>
</evidence>
<proteinExistence type="inferred from homology"/>
<dbReference type="Gene3D" id="3.40.50.1980">
    <property type="entry name" value="Nitrogenase molybdenum iron protein domain"/>
    <property type="match status" value="2"/>
</dbReference>
<evidence type="ECO:0000313" key="7">
    <source>
        <dbReference type="Proteomes" id="UP001302120"/>
    </source>
</evidence>
<keyword evidence="4" id="KW-0732">Signal</keyword>
<dbReference type="PROSITE" id="PS50983">
    <property type="entry name" value="FE_B12_PBP"/>
    <property type="match status" value="1"/>
</dbReference>